<reference evidence="1" key="1">
    <citation type="submission" date="2023-07" db="EMBL/GenBank/DDBJ databases">
        <authorList>
            <person name="Xia Y."/>
        </authorList>
    </citation>
    <scope>NUCLEOTIDE SEQUENCE</scope>
    <source>
        <strain evidence="1">F</strain>
    </source>
</reference>
<name>A0AA96EJU7_9VIRU</name>
<accession>A0AA96EJU7</accession>
<dbReference type="EMBL" id="OR343188">
    <property type="protein sequence ID" value="WNL49610.1"/>
    <property type="molecule type" value="Genomic_DNA"/>
</dbReference>
<proteinExistence type="predicted"/>
<sequence length="67" mass="8135">MKKLTICALFYSATSIYLPNYFVPLYYEEFKAKNKRLPTKEEKNSIVWKSTFHSFLFPYFFPMSFIQ</sequence>
<protein>
    <submittedName>
        <fullName evidence="1">Uncharacterized protein</fullName>
    </submittedName>
</protein>
<gene>
    <name evidence="1" type="ORF">MarFTMF_094</name>
</gene>
<evidence type="ECO:0000313" key="1">
    <source>
        <dbReference type="EMBL" id="WNL49610.1"/>
    </source>
</evidence>
<organism evidence="1">
    <name type="scientific">Marseillevirus sp</name>
    <dbReference type="NCBI Taxonomy" id="2809551"/>
    <lineage>
        <taxon>Viruses</taxon>
        <taxon>Varidnaviria</taxon>
        <taxon>Bamfordvirae</taxon>
        <taxon>Nucleocytoviricota</taxon>
        <taxon>Megaviricetes</taxon>
        <taxon>Pimascovirales</taxon>
        <taxon>Pimascovirales incertae sedis</taxon>
        <taxon>Marseilleviridae</taxon>
        <taxon>Marseillevirus</taxon>
    </lineage>
</organism>